<keyword evidence="9" id="KW-1133">Transmembrane helix</keyword>
<evidence type="ECO:0000256" key="1">
    <source>
        <dbReference type="ARBA" id="ARBA00012513"/>
    </source>
</evidence>
<evidence type="ECO:0000313" key="12">
    <source>
        <dbReference type="Proteomes" id="UP000266915"/>
    </source>
</evidence>
<dbReference type="Gene3D" id="1.10.510.10">
    <property type="entry name" value="Transferase(Phosphotransferase) domain 1"/>
    <property type="match status" value="1"/>
</dbReference>
<dbReference type="AlphaFoldDB" id="A0A3N2C066"/>
<keyword evidence="4 7" id="KW-0547">Nucleotide-binding</keyword>
<evidence type="ECO:0000256" key="9">
    <source>
        <dbReference type="SAM" id="Phobius"/>
    </source>
</evidence>
<feature type="compositionally biased region" description="Polar residues" evidence="8">
    <location>
        <begin position="309"/>
        <end position="325"/>
    </location>
</feature>
<evidence type="ECO:0000256" key="7">
    <source>
        <dbReference type="PROSITE-ProRule" id="PRU10141"/>
    </source>
</evidence>
<keyword evidence="9" id="KW-0812">Transmembrane</keyword>
<dbReference type="CDD" id="cd14014">
    <property type="entry name" value="STKc_PknB_like"/>
    <property type="match status" value="1"/>
</dbReference>
<dbReference type="GO" id="GO:0004674">
    <property type="term" value="F:protein serine/threonine kinase activity"/>
    <property type="evidence" value="ECO:0007669"/>
    <property type="project" value="UniProtKB-KW"/>
</dbReference>
<comment type="caution">
    <text evidence="11">The sequence shown here is derived from an EMBL/GenBank/DDBJ whole genome shotgun (WGS) entry which is preliminary data.</text>
</comment>
<name>A0A3N2C066_9MICO</name>
<keyword evidence="3" id="KW-0808">Transferase</keyword>
<dbReference type="PANTHER" id="PTHR43289:SF6">
    <property type="entry name" value="SERINE_THREONINE-PROTEIN KINASE NEKL-3"/>
    <property type="match status" value="1"/>
</dbReference>
<accession>A0A3N2C066</accession>
<gene>
    <name evidence="11" type="ORF">EDD42_0962</name>
</gene>
<reference evidence="11 12" key="1">
    <citation type="submission" date="2018-11" db="EMBL/GenBank/DDBJ databases">
        <title>Sequencing the genomes of 1000 actinobacteria strains.</title>
        <authorList>
            <person name="Klenk H.-P."/>
        </authorList>
    </citation>
    <scope>NUCLEOTIDE SEQUENCE [LARGE SCALE GENOMIC DNA]</scope>
    <source>
        <strain evidence="11 12">DSM 14012</strain>
    </source>
</reference>
<evidence type="ECO:0000256" key="3">
    <source>
        <dbReference type="ARBA" id="ARBA00022679"/>
    </source>
</evidence>
<dbReference type="PROSITE" id="PS50011">
    <property type="entry name" value="PROTEIN_KINASE_DOM"/>
    <property type="match status" value="1"/>
</dbReference>
<feature type="domain" description="Protein kinase" evidence="10">
    <location>
        <begin position="14"/>
        <end position="292"/>
    </location>
</feature>
<organism evidence="11 12">
    <name type="scientific">Plantibacter flavus</name>
    <dbReference type="NCBI Taxonomy" id="150123"/>
    <lineage>
        <taxon>Bacteria</taxon>
        <taxon>Bacillati</taxon>
        <taxon>Actinomycetota</taxon>
        <taxon>Actinomycetes</taxon>
        <taxon>Micrococcales</taxon>
        <taxon>Microbacteriaceae</taxon>
        <taxon>Plantibacter</taxon>
    </lineage>
</organism>
<evidence type="ECO:0000313" key="11">
    <source>
        <dbReference type="EMBL" id="ROR80915.1"/>
    </source>
</evidence>
<dbReference type="EC" id="2.7.11.1" evidence="1"/>
<dbReference type="InterPro" id="IPR017441">
    <property type="entry name" value="Protein_kinase_ATP_BS"/>
</dbReference>
<evidence type="ECO:0000256" key="6">
    <source>
        <dbReference type="ARBA" id="ARBA00022840"/>
    </source>
</evidence>
<dbReference type="InterPro" id="IPR011009">
    <property type="entry name" value="Kinase-like_dom_sf"/>
</dbReference>
<feature type="binding site" evidence="7">
    <location>
        <position position="43"/>
    </location>
    <ligand>
        <name>ATP</name>
        <dbReference type="ChEBI" id="CHEBI:30616"/>
    </ligand>
</feature>
<dbReference type="SUPFAM" id="SSF56112">
    <property type="entry name" value="Protein kinase-like (PK-like)"/>
    <property type="match status" value="1"/>
</dbReference>
<keyword evidence="6 7" id="KW-0067">ATP-binding</keyword>
<dbReference type="InterPro" id="IPR008271">
    <property type="entry name" value="Ser/Thr_kinase_AS"/>
</dbReference>
<dbReference type="Pfam" id="PF00069">
    <property type="entry name" value="Pkinase"/>
    <property type="match status" value="1"/>
</dbReference>
<evidence type="ECO:0000256" key="8">
    <source>
        <dbReference type="SAM" id="MobiDB-lite"/>
    </source>
</evidence>
<evidence type="ECO:0000256" key="2">
    <source>
        <dbReference type="ARBA" id="ARBA00022527"/>
    </source>
</evidence>
<dbReference type="PROSITE" id="PS00108">
    <property type="entry name" value="PROTEIN_KINASE_ST"/>
    <property type="match status" value="1"/>
</dbReference>
<dbReference type="EMBL" id="RKHL01000001">
    <property type="protein sequence ID" value="ROR80915.1"/>
    <property type="molecule type" value="Genomic_DNA"/>
</dbReference>
<keyword evidence="5 11" id="KW-0418">Kinase</keyword>
<keyword evidence="9" id="KW-0472">Membrane</keyword>
<keyword evidence="2 11" id="KW-0723">Serine/threonine-protein kinase</keyword>
<protein>
    <recommendedName>
        <fullName evidence="1">non-specific serine/threonine protein kinase</fullName>
        <ecNumber evidence="1">2.7.11.1</ecNumber>
    </recommendedName>
</protein>
<keyword evidence="12" id="KW-1185">Reference proteome</keyword>
<feature type="region of interest" description="Disordered" evidence="8">
    <location>
        <begin position="167"/>
        <end position="186"/>
    </location>
</feature>
<proteinExistence type="predicted"/>
<dbReference type="PANTHER" id="PTHR43289">
    <property type="entry name" value="MITOGEN-ACTIVATED PROTEIN KINASE KINASE KINASE 20-RELATED"/>
    <property type="match status" value="1"/>
</dbReference>
<dbReference type="SMART" id="SM00220">
    <property type="entry name" value="S_TKc"/>
    <property type="match status" value="1"/>
</dbReference>
<evidence type="ECO:0000256" key="4">
    <source>
        <dbReference type="ARBA" id="ARBA00022741"/>
    </source>
</evidence>
<dbReference type="RefSeq" id="WP_085510241.1">
    <property type="nucleotide sequence ID" value="NZ_FXAP01000001.1"/>
</dbReference>
<dbReference type="Proteomes" id="UP000266915">
    <property type="component" value="Unassembled WGS sequence"/>
</dbReference>
<dbReference type="PROSITE" id="PS00107">
    <property type="entry name" value="PROTEIN_KINASE_ATP"/>
    <property type="match status" value="1"/>
</dbReference>
<feature type="region of interest" description="Disordered" evidence="8">
    <location>
        <begin position="305"/>
        <end position="351"/>
    </location>
</feature>
<evidence type="ECO:0000259" key="10">
    <source>
        <dbReference type="PROSITE" id="PS50011"/>
    </source>
</evidence>
<dbReference type="GO" id="GO:0005524">
    <property type="term" value="F:ATP binding"/>
    <property type="evidence" value="ECO:0007669"/>
    <property type="project" value="UniProtKB-UniRule"/>
</dbReference>
<feature type="transmembrane region" description="Helical" evidence="9">
    <location>
        <begin position="417"/>
        <end position="437"/>
    </location>
</feature>
<sequence length="547" mass="57469">MRRSPSQPPAIPGLRFERQLGAGGFSDVFLYEQQLPRRQVAVKVLLAEHLSEQTREAFVAEANLMAQLSAHPYIVTIYTADVAPDGRPYLAMEYCAGPSLAEQAKLRRFAVADALRTGVRLASAVATAHAAGILHRDIKPANVLTNAYGWPALTDFGISQAVELEVPSTAGPGRPGDVGSTGASGTQTVGLSIPWSPPEMFEDEPHPDVRSDVFSLAATVYTLLAGRTPFEIPGQSNGAADLISRIERGTVTPLGRDDAPASLVATLQKGLAKDRANRFESAVDFARALQRVEMELAYAPTPIDIPNLVQPQSHAPRPDTSSSASDETRVRQVPTVEAQPRPGVPSVQPSIGDETVVRSAGPLVQPIQPSAPIAVGAAAVPSETIRRDRLETAAAVPTEDPDADEAGRAGRRRLTRLLVAGGVAVLAVGGIAAGIIWQGAAADPKPTAAATGAPIQLSDVPSPKAFGVNISEDGSVVTFIWDNPDPQDGDTYIYQVTSSGKNSPKVPTSTYAVDLKPSAPGAQLCIEVVIVRGGVTSPDPLEMCSQQ</sequence>
<evidence type="ECO:0000256" key="5">
    <source>
        <dbReference type="ARBA" id="ARBA00022777"/>
    </source>
</evidence>
<dbReference type="InterPro" id="IPR000719">
    <property type="entry name" value="Prot_kinase_dom"/>
</dbReference>